<name>A0A0A9GRD4_ARUDO</name>
<dbReference type="EMBL" id="GBRH01170884">
    <property type="protein sequence ID" value="JAE27012.1"/>
    <property type="molecule type" value="Transcribed_RNA"/>
</dbReference>
<organism evidence="1">
    <name type="scientific">Arundo donax</name>
    <name type="common">Giant reed</name>
    <name type="synonym">Donax arundinaceus</name>
    <dbReference type="NCBI Taxonomy" id="35708"/>
    <lineage>
        <taxon>Eukaryota</taxon>
        <taxon>Viridiplantae</taxon>
        <taxon>Streptophyta</taxon>
        <taxon>Embryophyta</taxon>
        <taxon>Tracheophyta</taxon>
        <taxon>Spermatophyta</taxon>
        <taxon>Magnoliopsida</taxon>
        <taxon>Liliopsida</taxon>
        <taxon>Poales</taxon>
        <taxon>Poaceae</taxon>
        <taxon>PACMAD clade</taxon>
        <taxon>Arundinoideae</taxon>
        <taxon>Arundineae</taxon>
        <taxon>Arundo</taxon>
    </lineage>
</organism>
<dbReference type="AlphaFoldDB" id="A0A0A9GRD4"/>
<sequence>MLPAFAEGGYLGFLLVCRLIPLLKLFELIDAPPWLLL</sequence>
<reference evidence="1" key="1">
    <citation type="submission" date="2014-09" db="EMBL/GenBank/DDBJ databases">
        <authorList>
            <person name="Magalhaes I.L.F."/>
            <person name="Oliveira U."/>
            <person name="Santos F.R."/>
            <person name="Vidigal T.H.D.A."/>
            <person name="Brescovit A.D."/>
            <person name="Santos A.J."/>
        </authorList>
    </citation>
    <scope>NUCLEOTIDE SEQUENCE</scope>
    <source>
        <tissue evidence="1">Shoot tissue taken approximately 20 cm above the soil surface</tissue>
    </source>
</reference>
<evidence type="ECO:0000313" key="1">
    <source>
        <dbReference type="EMBL" id="JAE27012.1"/>
    </source>
</evidence>
<proteinExistence type="predicted"/>
<reference evidence="1" key="2">
    <citation type="journal article" date="2015" name="Data Brief">
        <title>Shoot transcriptome of the giant reed, Arundo donax.</title>
        <authorList>
            <person name="Barrero R.A."/>
            <person name="Guerrero F.D."/>
            <person name="Moolhuijzen P."/>
            <person name="Goolsby J.A."/>
            <person name="Tidwell J."/>
            <person name="Bellgard S.E."/>
            <person name="Bellgard M.I."/>
        </authorList>
    </citation>
    <scope>NUCLEOTIDE SEQUENCE</scope>
    <source>
        <tissue evidence="1">Shoot tissue taken approximately 20 cm above the soil surface</tissue>
    </source>
</reference>
<protein>
    <submittedName>
        <fullName evidence="1">Uncharacterized protein</fullName>
    </submittedName>
</protein>
<accession>A0A0A9GRD4</accession>